<dbReference type="Gene3D" id="3.40.50.720">
    <property type="entry name" value="NAD(P)-binding Rossmann-like Domain"/>
    <property type="match status" value="1"/>
</dbReference>
<keyword evidence="2" id="KW-0560">Oxidoreductase</keyword>
<evidence type="ECO:0000256" key="2">
    <source>
        <dbReference type="ARBA" id="ARBA00023002"/>
    </source>
</evidence>
<dbReference type="PANTHER" id="PTHR45024">
    <property type="entry name" value="DEHYDROGENASES, SHORT CHAIN"/>
    <property type="match status" value="1"/>
</dbReference>
<dbReference type="PANTHER" id="PTHR45024:SF2">
    <property type="entry name" value="SCP2 DOMAIN-CONTAINING PROTEIN"/>
    <property type="match status" value="1"/>
</dbReference>
<evidence type="ECO:0000313" key="4">
    <source>
        <dbReference type="EMBL" id="CUU59308.1"/>
    </source>
</evidence>
<dbReference type="SUPFAM" id="SSF51735">
    <property type="entry name" value="NAD(P)-binding Rossmann-fold domains"/>
    <property type="match status" value="1"/>
</dbReference>
<keyword evidence="5" id="KW-1185">Reference proteome</keyword>
<organism evidence="4 5">
    <name type="scientific">Parafrankia irregularis</name>
    <dbReference type="NCBI Taxonomy" id="795642"/>
    <lineage>
        <taxon>Bacteria</taxon>
        <taxon>Bacillati</taxon>
        <taxon>Actinomycetota</taxon>
        <taxon>Actinomycetes</taxon>
        <taxon>Frankiales</taxon>
        <taxon>Frankiaceae</taxon>
        <taxon>Parafrankia</taxon>
    </lineage>
</organism>
<protein>
    <submittedName>
        <fullName evidence="4">NAD(P)-dependent dehydrogenase, short-chain alcohol dehydrogenase family</fullName>
    </submittedName>
</protein>
<dbReference type="SMART" id="SM00822">
    <property type="entry name" value="PKS_KR"/>
    <property type="match status" value="1"/>
</dbReference>
<dbReference type="AlphaFoldDB" id="A0A0S4QWR0"/>
<accession>A0A0S4QWR0</accession>
<sequence>MDALKDRVCIITGAGRGIGREHALLFAAEGAKVVVNDLGGARDGAGADATPAQQVVDEIRQAGGEAVANYDDVSSTDGAQNLIDQAVETFGDLHVLVNNAGILRDRMLVSQSDDDWDSIMKVHLRGHFAPSRAAANYWRAQSKAGKDGKRSIISTSSTSGLFGNVGQSNYGAAKSGIATFSIIANLELKRYGVRVNAVAPAASTRLTATVQGKLDSAESFGASKSETWTPLDPENISPFVAYLATQDCPINGRAFFVMGGEVHLFQPWVIVDGLRKDGKWTVEELAAQAGRFQDYKFDYGHAAGQRIFDQ</sequence>
<dbReference type="GO" id="GO:0016491">
    <property type="term" value="F:oxidoreductase activity"/>
    <property type="evidence" value="ECO:0007669"/>
    <property type="project" value="UniProtKB-KW"/>
</dbReference>
<evidence type="ECO:0000256" key="1">
    <source>
        <dbReference type="ARBA" id="ARBA00006484"/>
    </source>
</evidence>
<reference evidence="5" key="1">
    <citation type="submission" date="2015-11" db="EMBL/GenBank/DDBJ databases">
        <authorList>
            <person name="Varghese N."/>
        </authorList>
    </citation>
    <scope>NUCLEOTIDE SEQUENCE [LARGE SCALE GENOMIC DNA]</scope>
    <source>
        <strain evidence="5">DSM 45899</strain>
    </source>
</reference>
<dbReference type="InterPro" id="IPR036291">
    <property type="entry name" value="NAD(P)-bd_dom_sf"/>
</dbReference>
<dbReference type="InterPro" id="IPR051687">
    <property type="entry name" value="Peroxisomal_Beta-Oxidation"/>
</dbReference>
<dbReference type="InterPro" id="IPR057326">
    <property type="entry name" value="KR_dom"/>
</dbReference>
<evidence type="ECO:0000259" key="3">
    <source>
        <dbReference type="SMART" id="SM00822"/>
    </source>
</evidence>
<dbReference type="InterPro" id="IPR002347">
    <property type="entry name" value="SDR_fam"/>
</dbReference>
<dbReference type="RefSeq" id="WP_091283290.1">
    <property type="nucleotide sequence ID" value="NZ_FAOZ01000026.1"/>
</dbReference>
<feature type="domain" description="Ketoreductase" evidence="3">
    <location>
        <begin position="7"/>
        <end position="204"/>
    </location>
</feature>
<dbReference type="PRINTS" id="PR00081">
    <property type="entry name" value="GDHRDH"/>
</dbReference>
<proteinExistence type="inferred from homology"/>
<dbReference type="NCBIfam" id="NF005861">
    <property type="entry name" value="PRK07791.1"/>
    <property type="match status" value="1"/>
</dbReference>
<evidence type="ECO:0000313" key="5">
    <source>
        <dbReference type="Proteomes" id="UP000198802"/>
    </source>
</evidence>
<dbReference type="Pfam" id="PF00106">
    <property type="entry name" value="adh_short"/>
    <property type="match status" value="1"/>
</dbReference>
<comment type="similarity">
    <text evidence="1">Belongs to the short-chain dehydrogenases/reductases (SDR) family.</text>
</comment>
<dbReference type="EMBL" id="FAOZ01000026">
    <property type="protein sequence ID" value="CUU59308.1"/>
    <property type="molecule type" value="Genomic_DNA"/>
</dbReference>
<dbReference type="Proteomes" id="UP000198802">
    <property type="component" value="Unassembled WGS sequence"/>
</dbReference>
<gene>
    <name evidence="4" type="ORF">Ga0074812_12685</name>
</gene>
<name>A0A0S4QWR0_9ACTN</name>